<keyword evidence="3" id="KW-0677">Repeat</keyword>
<dbReference type="GO" id="GO:0006357">
    <property type="term" value="P:regulation of transcription by RNA polymerase II"/>
    <property type="evidence" value="ECO:0007669"/>
    <property type="project" value="TreeGrafter"/>
</dbReference>
<dbReference type="GO" id="GO:0044545">
    <property type="term" value="C:NSL complex"/>
    <property type="evidence" value="ECO:0007669"/>
    <property type="project" value="TreeGrafter"/>
</dbReference>
<name>A0A132AGI0_SARSC</name>
<evidence type="ECO:0000256" key="4">
    <source>
        <dbReference type="ARBA" id="ARBA00022771"/>
    </source>
</evidence>
<dbReference type="InterPro" id="IPR002999">
    <property type="entry name" value="Tudor"/>
</dbReference>
<dbReference type="InterPro" id="IPR019786">
    <property type="entry name" value="Zinc_finger_PHD-type_CS"/>
</dbReference>
<evidence type="ECO:0000256" key="3">
    <source>
        <dbReference type="ARBA" id="ARBA00022737"/>
    </source>
</evidence>
<protein>
    <submittedName>
        <fullName evidence="8">TUDOR domain containing protein</fullName>
    </submittedName>
</protein>
<evidence type="ECO:0000256" key="7">
    <source>
        <dbReference type="SAM" id="MobiDB-lite"/>
    </source>
</evidence>
<keyword evidence="4" id="KW-0863">Zinc-finger</keyword>
<dbReference type="InterPro" id="IPR043449">
    <property type="entry name" value="PHF20-like"/>
</dbReference>
<feature type="region of interest" description="Disordered" evidence="7">
    <location>
        <begin position="352"/>
        <end position="392"/>
    </location>
</feature>
<reference evidence="8 9" key="1">
    <citation type="journal article" date="2015" name="Parasit. Vectors">
        <title>Draft genome of the scabies mite.</title>
        <authorList>
            <person name="Rider S.D.Jr."/>
            <person name="Morgan M.S."/>
            <person name="Arlian L.G."/>
        </authorList>
    </citation>
    <scope>NUCLEOTIDE SEQUENCE [LARGE SCALE GENOMIC DNA]</scope>
    <source>
        <strain evidence="8">Arlian Lab</strain>
    </source>
</reference>
<proteinExistence type="predicted"/>
<keyword evidence="5" id="KW-0862">Zinc</keyword>
<evidence type="ECO:0000256" key="6">
    <source>
        <dbReference type="ARBA" id="ARBA00023242"/>
    </source>
</evidence>
<gene>
    <name evidence="8" type="ORF">QR98_0086470</name>
</gene>
<dbReference type="GO" id="GO:0008270">
    <property type="term" value="F:zinc ion binding"/>
    <property type="evidence" value="ECO:0007669"/>
    <property type="project" value="UniProtKB-KW"/>
</dbReference>
<dbReference type="VEuPathDB" id="VectorBase:SSCA008265"/>
<evidence type="ECO:0000256" key="2">
    <source>
        <dbReference type="ARBA" id="ARBA00022723"/>
    </source>
</evidence>
<keyword evidence="6" id="KW-0539">Nucleus</keyword>
<comment type="caution">
    <text evidence="8">The sequence shown here is derived from an EMBL/GenBank/DDBJ whole genome shotgun (WGS) entry which is preliminary data.</text>
</comment>
<dbReference type="SMART" id="SM00249">
    <property type="entry name" value="PHD"/>
    <property type="match status" value="1"/>
</dbReference>
<dbReference type="PANTHER" id="PTHR15856:SF51">
    <property type="entry name" value="MBD-R2"/>
    <property type="match status" value="1"/>
</dbReference>
<keyword evidence="2" id="KW-0479">Metal-binding</keyword>
<accession>A0A132AGI0</accession>
<dbReference type="Gene3D" id="3.30.40.10">
    <property type="entry name" value="Zinc/RING finger domain, C3HC4 (zinc finger)"/>
    <property type="match status" value="1"/>
</dbReference>
<evidence type="ECO:0000313" key="9">
    <source>
        <dbReference type="Proteomes" id="UP000616769"/>
    </source>
</evidence>
<dbReference type="GO" id="GO:0005634">
    <property type="term" value="C:nucleus"/>
    <property type="evidence" value="ECO:0007669"/>
    <property type="project" value="UniProtKB-SubCell"/>
</dbReference>
<dbReference type="Pfam" id="PF20826">
    <property type="entry name" value="PHD_5"/>
    <property type="match status" value="1"/>
</dbReference>
<dbReference type="PROSITE" id="PS00028">
    <property type="entry name" value="ZINC_FINGER_C2H2_1"/>
    <property type="match status" value="1"/>
</dbReference>
<dbReference type="InterPro" id="IPR013087">
    <property type="entry name" value="Znf_C2H2_type"/>
</dbReference>
<dbReference type="InterPro" id="IPR001965">
    <property type="entry name" value="Znf_PHD"/>
</dbReference>
<evidence type="ECO:0000256" key="5">
    <source>
        <dbReference type="ARBA" id="ARBA00022833"/>
    </source>
</evidence>
<dbReference type="CDD" id="cd20104">
    <property type="entry name" value="MBT_PHF20L1-like"/>
    <property type="match status" value="1"/>
</dbReference>
<dbReference type="PROSITE" id="PS50157">
    <property type="entry name" value="ZINC_FINGER_C2H2_2"/>
    <property type="match status" value="1"/>
</dbReference>
<dbReference type="OrthoDB" id="161570at2759"/>
<dbReference type="SMART" id="SM00333">
    <property type="entry name" value="TUDOR"/>
    <property type="match status" value="1"/>
</dbReference>
<dbReference type="SUPFAM" id="SSF57903">
    <property type="entry name" value="FYVE/PHD zinc finger"/>
    <property type="match status" value="1"/>
</dbReference>
<dbReference type="SUPFAM" id="SSF63748">
    <property type="entry name" value="Tudor/PWWP/MBT"/>
    <property type="match status" value="2"/>
</dbReference>
<dbReference type="CDD" id="cd20386">
    <property type="entry name" value="Tudor_PHF20-like"/>
    <property type="match status" value="1"/>
</dbReference>
<feature type="compositionally biased region" description="Low complexity" evidence="7">
    <location>
        <begin position="376"/>
        <end position="392"/>
    </location>
</feature>
<dbReference type="Proteomes" id="UP000616769">
    <property type="component" value="Unassembled WGS sequence"/>
</dbReference>
<comment type="subcellular location">
    <subcellularLocation>
        <location evidence="1">Nucleus</location>
    </subcellularLocation>
</comment>
<organism evidence="8 9">
    <name type="scientific">Sarcoptes scabiei</name>
    <name type="common">Itch mite</name>
    <name type="synonym">Acarus scabiei</name>
    <dbReference type="NCBI Taxonomy" id="52283"/>
    <lineage>
        <taxon>Eukaryota</taxon>
        <taxon>Metazoa</taxon>
        <taxon>Ecdysozoa</taxon>
        <taxon>Arthropoda</taxon>
        <taxon>Chelicerata</taxon>
        <taxon>Arachnida</taxon>
        <taxon>Acari</taxon>
        <taxon>Acariformes</taxon>
        <taxon>Sarcoptiformes</taxon>
        <taxon>Astigmata</taxon>
        <taxon>Psoroptidia</taxon>
        <taxon>Sarcoptoidea</taxon>
        <taxon>Sarcoptidae</taxon>
        <taxon>Sarcoptinae</taxon>
        <taxon>Sarcoptes</taxon>
    </lineage>
</organism>
<feature type="compositionally biased region" description="Basic and acidic residues" evidence="7">
    <location>
        <begin position="352"/>
        <end position="362"/>
    </location>
</feature>
<feature type="compositionally biased region" description="Polar residues" evidence="7">
    <location>
        <begin position="9"/>
        <end position="22"/>
    </location>
</feature>
<dbReference type="PROSITE" id="PS01359">
    <property type="entry name" value="ZF_PHD_1"/>
    <property type="match status" value="1"/>
</dbReference>
<dbReference type="AlphaFoldDB" id="A0A132AGI0"/>
<evidence type="ECO:0000256" key="1">
    <source>
        <dbReference type="ARBA" id="ARBA00004123"/>
    </source>
</evidence>
<feature type="region of interest" description="Disordered" evidence="7">
    <location>
        <begin position="287"/>
        <end position="336"/>
    </location>
</feature>
<dbReference type="InterPro" id="IPR013083">
    <property type="entry name" value="Znf_RING/FYVE/PHD"/>
</dbReference>
<sequence>MSDCKQENLSRSGQHDQLTTARKLNDRKKIRENCNVEAIKCDRSPRSRKILKNVIDKEKTKSSANSSTISSMTLDKSNVQIENSLLEKAAKEQNCPWSLTEPLEACDLHGIWYPAKIVDIKNCQVKIHFLRWKKKYDQWFDMDTDLIRARTNQHNESDSQENLKFDLNEEVLAQWDQTKSYPAKIISYLKGQYCRVLFYDGFKKKVKINSLQKMPENYQGEHFPSQNITKSSNLVNDQSIEQNNSICETCGKGFRKESLLLQHKKHFHKIELDIDDVPSIVPPQLRINKSSRASHHSKESTGENSGTDSNKVKHAVTDSETSGDSDLESLTLRESGEKRKIENSKLIIDNSDSKKSKIETKTSDSNSSCSLKDQPLNSSQNTSLSNSNSSNWQNVPMKPLIVKIPSRKCTKPNNTLPFRDARQEAEEHENDNIEEFVKCICPLDEESGLMVQCELCFTWQHGSCMGFKREEDVPPHGYFCQFCRFPLKSVRSQKNSYQLNYWLKMLQCPQFNQVNDYAKNNSQNNDFRITSELSHHSAPKTPNKWNKLNKINSDYLKINRKSFTLHDLTSRSESSNFESVFDHPIDSPIHHRSGENFSRNFVDSDSSTREIGSSLFYDRHLLAGENDEEDELIPIRGTNQLSSALYDCMLNLHSLNYKIHQNSPENCKEIASHQQKLMENLLAIQNKVDAIEKILEQKDSLAYHTSSSTLSATSPENYGISNEMSQISTANNYSFSATGMHPSNSSLIENRLMNEINDNSNDQQHSTVNSCEFSPNENSGLKAIDVVNNRNNISINSSSNLTIADDSQSLNQSKALARLFIANSNVSSIEQESSIDLSTNRLPNRPSMSHDYLPLNLTDGEMKLELAYHYKDLQLAKEIILILDIIRSIRMDLFSNQLLKK</sequence>
<dbReference type="InterPro" id="IPR011011">
    <property type="entry name" value="Znf_FYVE_PHD"/>
</dbReference>
<evidence type="ECO:0000313" key="8">
    <source>
        <dbReference type="EMBL" id="KPM10098.1"/>
    </source>
</evidence>
<feature type="region of interest" description="Disordered" evidence="7">
    <location>
        <begin position="1"/>
        <end position="24"/>
    </location>
</feature>
<dbReference type="PANTHER" id="PTHR15856">
    <property type="entry name" value="PHD FINGER PROTEIN 20-RELATED"/>
    <property type="match status" value="1"/>
</dbReference>
<dbReference type="EMBL" id="JXLN01014524">
    <property type="protein sequence ID" value="KPM10098.1"/>
    <property type="molecule type" value="Genomic_DNA"/>
</dbReference>
<dbReference type="Gene3D" id="2.30.30.140">
    <property type="match status" value="2"/>
</dbReference>